<gene>
    <name evidence="1" type="ORF">B2J93_2265</name>
</gene>
<dbReference type="Proteomes" id="UP000242519">
    <property type="component" value="Unassembled WGS sequence"/>
</dbReference>
<name>A0A218YVQ4_9HELO</name>
<dbReference type="AlphaFoldDB" id="A0A218YVQ4"/>
<protein>
    <submittedName>
        <fullName evidence="1">Uncharacterized protein</fullName>
    </submittedName>
</protein>
<dbReference type="EMBL" id="MZNU01000391">
    <property type="protein sequence ID" value="OWO98530.1"/>
    <property type="molecule type" value="Genomic_DNA"/>
</dbReference>
<sequence>MWLDFHMFYGIKIGGTLGSKKLVEIVNMHFTTYYGHAGTFGACIIEVEFKQESKPA</sequence>
<accession>A0A218YVQ4</accession>
<comment type="caution">
    <text evidence="1">The sequence shown here is derived from an EMBL/GenBank/DDBJ whole genome shotgun (WGS) entry which is preliminary data.</text>
</comment>
<dbReference type="InParanoid" id="A0A218YVQ4"/>
<proteinExistence type="predicted"/>
<organism evidence="1 2">
    <name type="scientific">Diplocarpon coronariae</name>
    <dbReference type="NCBI Taxonomy" id="2795749"/>
    <lineage>
        <taxon>Eukaryota</taxon>
        <taxon>Fungi</taxon>
        <taxon>Dikarya</taxon>
        <taxon>Ascomycota</taxon>
        <taxon>Pezizomycotina</taxon>
        <taxon>Leotiomycetes</taxon>
        <taxon>Helotiales</taxon>
        <taxon>Drepanopezizaceae</taxon>
        <taxon>Diplocarpon</taxon>
    </lineage>
</organism>
<evidence type="ECO:0000313" key="2">
    <source>
        <dbReference type="Proteomes" id="UP000242519"/>
    </source>
</evidence>
<keyword evidence="2" id="KW-1185">Reference proteome</keyword>
<evidence type="ECO:0000313" key="1">
    <source>
        <dbReference type="EMBL" id="OWO98530.1"/>
    </source>
</evidence>
<reference evidence="1 2" key="1">
    <citation type="submission" date="2017-04" db="EMBL/GenBank/DDBJ databases">
        <title>Draft genome sequence of Marssonina coronaria NL1: causal agent of apple blotch.</title>
        <authorList>
            <person name="Cheng Q."/>
        </authorList>
    </citation>
    <scope>NUCLEOTIDE SEQUENCE [LARGE SCALE GENOMIC DNA]</scope>
    <source>
        <strain evidence="1 2">NL1</strain>
    </source>
</reference>